<organism evidence="1 2">
    <name type="scientific">Weissella soli</name>
    <dbReference type="NCBI Taxonomy" id="155866"/>
    <lineage>
        <taxon>Bacteria</taxon>
        <taxon>Bacillati</taxon>
        <taxon>Bacillota</taxon>
        <taxon>Bacilli</taxon>
        <taxon>Lactobacillales</taxon>
        <taxon>Lactobacillaceae</taxon>
        <taxon>Weissella</taxon>
    </lineage>
</organism>
<accession>A0A288Q5S0</accession>
<protein>
    <submittedName>
        <fullName evidence="1">Protein involved in ribonucleotide reduction</fullName>
    </submittedName>
</protein>
<dbReference type="PANTHER" id="PTHR37297:SF1">
    <property type="entry name" value="PROTEIN NRDI"/>
    <property type="match status" value="1"/>
</dbReference>
<evidence type="ECO:0000313" key="2">
    <source>
        <dbReference type="Proteomes" id="UP000254912"/>
    </source>
</evidence>
<dbReference type="GeneID" id="94546848"/>
<sequence>MKIRLLYISVSGNTRHFVTNLATYGNEIGDYEFEPVEISDASVDNIETDPFFVFVPTYLDGGNGIHSGVKEIMTNALSDQIDFNRGSQKLLGVVGSGNKNFNAQYILTARRYAVEFHAPMIAEYELRGTNRDLERVYAHMTHRIKEYLAEHTPSPSDLRLVRLADHVQGEGVLIDDTHHLVSQILVPDLHDCSELTQITEVVHPEEVYSAQGNLISVQHYWLWPVQGKKLAFPAAALTHEVVSD</sequence>
<dbReference type="GO" id="GO:0010181">
    <property type="term" value="F:FMN binding"/>
    <property type="evidence" value="ECO:0007669"/>
    <property type="project" value="InterPro"/>
</dbReference>
<dbReference type="SUPFAM" id="SSF52218">
    <property type="entry name" value="Flavoproteins"/>
    <property type="match status" value="1"/>
</dbReference>
<proteinExistence type="predicted"/>
<gene>
    <name evidence="1" type="ORF">DFP99_1498</name>
</gene>
<dbReference type="KEGG" id="wso:WSWS_00343"/>
<comment type="caution">
    <text evidence="1">The sequence shown here is derived from an EMBL/GenBank/DDBJ whole genome shotgun (WGS) entry which is preliminary data.</text>
</comment>
<evidence type="ECO:0000313" key="1">
    <source>
        <dbReference type="EMBL" id="RDL01591.1"/>
    </source>
</evidence>
<dbReference type="EMBL" id="QRAS01000004">
    <property type="protein sequence ID" value="RDL01591.1"/>
    <property type="molecule type" value="Genomic_DNA"/>
</dbReference>
<dbReference type="Proteomes" id="UP000254912">
    <property type="component" value="Unassembled WGS sequence"/>
</dbReference>
<dbReference type="PANTHER" id="PTHR37297">
    <property type="entry name" value="PROTEIN NRDI"/>
    <property type="match status" value="1"/>
</dbReference>
<keyword evidence="2" id="KW-1185">Reference proteome</keyword>
<dbReference type="RefSeq" id="WP_114981448.1">
    <property type="nucleotide sequence ID" value="NZ_BJYO01000006.1"/>
</dbReference>
<dbReference type="Gene3D" id="3.40.50.360">
    <property type="match status" value="1"/>
</dbReference>
<name>A0A288Q5S0_9LACO</name>
<dbReference type="AlphaFoldDB" id="A0A288Q5S0"/>
<dbReference type="Pfam" id="PF07972">
    <property type="entry name" value="Flavodoxin_NdrI"/>
    <property type="match status" value="1"/>
</dbReference>
<dbReference type="InterPro" id="IPR004465">
    <property type="entry name" value="RNR_NrdI"/>
</dbReference>
<dbReference type="InterPro" id="IPR029039">
    <property type="entry name" value="Flavoprotein-like_sf"/>
</dbReference>
<reference evidence="1 2" key="1">
    <citation type="submission" date="2018-07" db="EMBL/GenBank/DDBJ databases">
        <title>Genomic Encyclopedia of Type Strains, Phase III (KMG-III): the genomes of soil and plant-associated and newly described type strains.</title>
        <authorList>
            <person name="Whitman W."/>
        </authorList>
    </citation>
    <scope>NUCLEOTIDE SEQUENCE [LARGE SCALE GENOMIC DNA]</scope>
    <source>
        <strain evidence="1 2">CECT 7031</strain>
    </source>
</reference>